<dbReference type="Gene3D" id="3.40.1190.20">
    <property type="match status" value="1"/>
</dbReference>
<dbReference type="GO" id="GO:0016301">
    <property type="term" value="F:kinase activity"/>
    <property type="evidence" value="ECO:0007669"/>
    <property type="project" value="UniProtKB-KW"/>
</dbReference>
<gene>
    <name evidence="2" type="ORF">MOP44_15405</name>
</gene>
<protein>
    <submittedName>
        <fullName evidence="2">PfkB family carbohydrate kinase</fullName>
    </submittedName>
</protein>
<dbReference type="AlphaFoldDB" id="A0A9J7BGP7"/>
<evidence type="ECO:0000313" key="2">
    <source>
        <dbReference type="EMBL" id="UWZ81960.1"/>
    </source>
</evidence>
<keyword evidence="2" id="KW-0418">Kinase</keyword>
<dbReference type="RefSeq" id="WP_260790952.1">
    <property type="nucleotide sequence ID" value="NZ_CP093313.1"/>
</dbReference>
<accession>A0A9J7BGP7</accession>
<keyword evidence="2" id="KW-0808">Transferase</keyword>
<dbReference type="PANTHER" id="PTHR42774">
    <property type="entry name" value="PHOSPHOTRANSFERASE SYSTEM TRANSPORT PROTEIN"/>
    <property type="match status" value="1"/>
</dbReference>
<dbReference type="InterPro" id="IPR029056">
    <property type="entry name" value="Ribokinase-like"/>
</dbReference>
<dbReference type="PANTHER" id="PTHR42774:SF3">
    <property type="entry name" value="KETOHEXOKINASE"/>
    <property type="match status" value="1"/>
</dbReference>
<proteinExistence type="predicted"/>
<dbReference type="InterPro" id="IPR052562">
    <property type="entry name" value="Ketohexokinase-related"/>
</dbReference>
<organism evidence="2 3">
    <name type="scientific">Occallatibacter riparius</name>
    <dbReference type="NCBI Taxonomy" id="1002689"/>
    <lineage>
        <taxon>Bacteria</taxon>
        <taxon>Pseudomonadati</taxon>
        <taxon>Acidobacteriota</taxon>
        <taxon>Terriglobia</taxon>
        <taxon>Terriglobales</taxon>
        <taxon>Acidobacteriaceae</taxon>
        <taxon>Occallatibacter</taxon>
    </lineage>
</organism>
<dbReference type="KEGG" id="orp:MOP44_15405"/>
<dbReference type="SUPFAM" id="SSF53613">
    <property type="entry name" value="Ribokinase-like"/>
    <property type="match status" value="1"/>
</dbReference>
<dbReference type="Proteomes" id="UP001059380">
    <property type="component" value="Chromosome"/>
</dbReference>
<evidence type="ECO:0000259" key="1">
    <source>
        <dbReference type="Pfam" id="PF00294"/>
    </source>
</evidence>
<dbReference type="InterPro" id="IPR011611">
    <property type="entry name" value="PfkB_dom"/>
</dbReference>
<dbReference type="EMBL" id="CP093313">
    <property type="protein sequence ID" value="UWZ81960.1"/>
    <property type="molecule type" value="Genomic_DNA"/>
</dbReference>
<feature type="domain" description="Carbohydrate kinase PfkB" evidence="1">
    <location>
        <begin position="26"/>
        <end position="111"/>
    </location>
</feature>
<sequence length="287" mass="29948">MTGAHILFAGRTTVDALYWLDAMPREDTKVFARAFRVAPGGPACNAAITHALLGGRATLMSAVGAGPWAEMARAELDLRGIELVDLAADGYETPLTTVLVNAAAATRTIVNPPVSPVQVLPLDGGWDPAWGDAPAVALTDGFHLSETLPLLRSLRDGGTALCLDGGSWKPGTDVLAPMLTAAICSERFAMPGVAADAEKTLAWFAAQGVPFVAVTRGARPIVGLDRGQRFEIAIEAVEAVDTLGAGDVLHGAFCFYFAESGDFEGSLRRAAEVATRSCRGLGIGCWV</sequence>
<dbReference type="Pfam" id="PF00294">
    <property type="entry name" value="PfkB"/>
    <property type="match status" value="2"/>
</dbReference>
<keyword evidence="3" id="KW-1185">Reference proteome</keyword>
<reference evidence="2" key="1">
    <citation type="submission" date="2021-04" db="EMBL/GenBank/DDBJ databases">
        <title>Phylogenetic analysis of Acidobacteriaceae.</title>
        <authorList>
            <person name="Qiu L."/>
            <person name="Zhang Q."/>
        </authorList>
    </citation>
    <scope>NUCLEOTIDE SEQUENCE</scope>
    <source>
        <strain evidence="2">DSM 25168</strain>
    </source>
</reference>
<evidence type="ECO:0000313" key="3">
    <source>
        <dbReference type="Proteomes" id="UP001059380"/>
    </source>
</evidence>
<name>A0A9J7BGP7_9BACT</name>
<feature type="domain" description="Carbohydrate kinase PfkB" evidence="1">
    <location>
        <begin position="195"/>
        <end position="278"/>
    </location>
</feature>